<evidence type="ECO:0000313" key="3">
    <source>
        <dbReference type="Proteomes" id="UP001285921"/>
    </source>
</evidence>
<dbReference type="Proteomes" id="UP001285921">
    <property type="component" value="Unassembled WGS sequence"/>
</dbReference>
<dbReference type="PANTHER" id="PTHR42695:SF5">
    <property type="entry name" value="GLUTAMINE AMIDOTRANSFERASE YLR126C-RELATED"/>
    <property type="match status" value="1"/>
</dbReference>
<evidence type="ECO:0000313" key="2">
    <source>
        <dbReference type="EMBL" id="GMK43283.1"/>
    </source>
</evidence>
<dbReference type="EMBL" id="BTCL01000001">
    <property type="protein sequence ID" value="GMK43283.1"/>
    <property type="molecule type" value="Genomic_DNA"/>
</dbReference>
<dbReference type="InterPro" id="IPR029062">
    <property type="entry name" value="Class_I_gatase-like"/>
</dbReference>
<protein>
    <submittedName>
        <fullName evidence="2">Amidotransferase</fullName>
    </submittedName>
</protein>
<comment type="caution">
    <text evidence="2">The sequence shown here is derived from an EMBL/GenBank/DDBJ whole genome shotgun (WGS) entry which is preliminary data.</text>
</comment>
<reference evidence="2 3" key="1">
    <citation type="submission" date="2023-05" db="EMBL/GenBank/DDBJ databases">
        <title>Draft genome of Paenibacillus sp. CCS26.</title>
        <authorList>
            <person name="Akita H."/>
            <person name="Shinto Y."/>
            <person name="Kimura Z."/>
        </authorList>
    </citation>
    <scope>NUCLEOTIDE SEQUENCE [LARGE SCALE GENOMIC DNA]</scope>
    <source>
        <strain evidence="2 3">CCS26</strain>
    </source>
</reference>
<dbReference type="SUPFAM" id="SSF52317">
    <property type="entry name" value="Class I glutamine amidotransferase-like"/>
    <property type="match status" value="1"/>
</dbReference>
<dbReference type="Pfam" id="PF00117">
    <property type="entry name" value="GATase"/>
    <property type="match status" value="1"/>
</dbReference>
<dbReference type="Gene3D" id="3.40.50.880">
    <property type="match status" value="1"/>
</dbReference>
<dbReference type="InterPro" id="IPR017926">
    <property type="entry name" value="GATASE"/>
</dbReference>
<name>A0ABQ6NFE8_9BACL</name>
<accession>A0ABQ6NFE8</accession>
<proteinExistence type="predicted"/>
<organism evidence="2 3">
    <name type="scientific">Paenibacillus glycanilyticus</name>
    <dbReference type="NCBI Taxonomy" id="126569"/>
    <lineage>
        <taxon>Bacteria</taxon>
        <taxon>Bacillati</taxon>
        <taxon>Bacillota</taxon>
        <taxon>Bacilli</taxon>
        <taxon>Bacillales</taxon>
        <taxon>Paenibacillaceae</taxon>
        <taxon>Paenibacillus</taxon>
    </lineage>
</organism>
<dbReference type="CDD" id="cd01741">
    <property type="entry name" value="GATase1_1"/>
    <property type="match status" value="1"/>
</dbReference>
<dbReference type="PROSITE" id="PS51273">
    <property type="entry name" value="GATASE_TYPE_1"/>
    <property type="match status" value="1"/>
</dbReference>
<dbReference type="RefSeq" id="WP_317978641.1">
    <property type="nucleotide sequence ID" value="NZ_BTCL01000001.1"/>
</dbReference>
<dbReference type="InterPro" id="IPR044992">
    <property type="entry name" value="ChyE-like"/>
</dbReference>
<gene>
    <name evidence="2" type="ORF">PghCCS26_04100</name>
</gene>
<keyword evidence="3" id="KW-1185">Reference proteome</keyword>
<evidence type="ECO:0000259" key="1">
    <source>
        <dbReference type="Pfam" id="PF00117"/>
    </source>
</evidence>
<feature type="domain" description="Glutamine amidotransferase" evidence="1">
    <location>
        <begin position="25"/>
        <end position="181"/>
    </location>
</feature>
<dbReference type="PANTHER" id="PTHR42695">
    <property type="entry name" value="GLUTAMINE AMIDOTRANSFERASE YLR126C-RELATED"/>
    <property type="match status" value="1"/>
</dbReference>
<sequence>MNILAFRHFDFDDISTFSDWAQWGGHQLTVVNPAVELDKKWLDTTELLLILGGPMSVYQEDKFPWLADEKRFVKSAMDRGIKILGICLGAQMLAEILGAKVYRHTVKEIGWHLIERSSEEHPWLKKMPAEFHSFQWHGDTFDLPEGATLLATSEACGHQAFSYGNDVLALQFHLETTPACMEQMVTRWASELVDSPYIQSAEEIRRNMHRVAASFHILHQVLDQAALSPIKAS</sequence>